<dbReference type="InterPro" id="IPR031309">
    <property type="entry name" value="Ribosomal_uL5_C"/>
</dbReference>
<dbReference type="InterPro" id="IPR020930">
    <property type="entry name" value="Ribosomal_uL5_bac-type"/>
</dbReference>
<dbReference type="GO" id="GO:0006412">
    <property type="term" value="P:translation"/>
    <property type="evidence" value="ECO:0007669"/>
    <property type="project" value="UniProtKB-UniRule"/>
</dbReference>
<feature type="domain" description="Large ribosomal subunit protein uL5 C-terminal" evidence="8">
    <location>
        <begin position="85"/>
        <end position="178"/>
    </location>
</feature>
<keyword evidence="5" id="KW-0699">rRNA-binding</keyword>
<dbReference type="InterPro" id="IPR022803">
    <property type="entry name" value="Ribosomal_uL5_dom_sf"/>
</dbReference>
<evidence type="ECO:0000259" key="8">
    <source>
        <dbReference type="Pfam" id="PF00673"/>
    </source>
</evidence>
<feature type="domain" description="Large ribosomal subunit protein uL5 N-terminal" evidence="7">
    <location>
        <begin position="25"/>
        <end position="81"/>
    </location>
</feature>
<dbReference type="SUPFAM" id="SSF55282">
    <property type="entry name" value="RL5-like"/>
    <property type="match status" value="1"/>
</dbReference>
<dbReference type="Gene3D" id="3.30.1440.10">
    <property type="match status" value="1"/>
</dbReference>
<dbReference type="NCBIfam" id="NF000585">
    <property type="entry name" value="PRK00010.1"/>
    <property type="match status" value="1"/>
</dbReference>
<dbReference type="GO" id="GO:1990904">
    <property type="term" value="C:ribonucleoprotein complex"/>
    <property type="evidence" value="ECO:0007669"/>
    <property type="project" value="UniProtKB-KW"/>
</dbReference>
<evidence type="ECO:0000256" key="1">
    <source>
        <dbReference type="ARBA" id="ARBA00008553"/>
    </source>
</evidence>
<dbReference type="GO" id="GO:0009507">
    <property type="term" value="C:chloroplast"/>
    <property type="evidence" value="ECO:0007669"/>
    <property type="project" value="UniProtKB-SubCell"/>
</dbReference>
<comment type="subcellular location">
    <subcellularLocation>
        <location evidence="5">Plastid</location>
        <location evidence="5">Chloroplast</location>
    </subcellularLocation>
</comment>
<dbReference type="Pfam" id="PF00673">
    <property type="entry name" value="Ribosomal_L5_C"/>
    <property type="match status" value="1"/>
</dbReference>
<dbReference type="Pfam" id="PF00281">
    <property type="entry name" value="Ribosomal_L5"/>
    <property type="match status" value="1"/>
</dbReference>
<name>A0AAU7LJR6_9VIRI</name>
<keyword evidence="3 5" id="KW-0687">Ribonucleoprotein</keyword>
<organism evidence="9">
    <name type="scientific">Streptosarcina moshanensis</name>
    <dbReference type="NCBI Taxonomy" id="3096259"/>
    <lineage>
        <taxon>Eukaryota</taxon>
        <taxon>Viridiplantae</taxon>
        <taxon>Streptophyta</taxon>
        <taxon>Klebsormidiophyceae</taxon>
        <taxon>Hormidiellales</taxon>
        <taxon>Hormidiellaceae</taxon>
        <taxon>Streptosarcina</taxon>
    </lineage>
</organism>
<dbReference type="GO" id="GO:0005840">
    <property type="term" value="C:ribosome"/>
    <property type="evidence" value="ECO:0007669"/>
    <property type="project" value="UniProtKB-KW"/>
</dbReference>
<reference evidence="9" key="1">
    <citation type="submission" date="2023-11" db="EMBL/GenBank/DDBJ databases">
        <authorList>
            <person name="Liu Y."/>
        </authorList>
    </citation>
    <scope>NUCLEOTIDE SEQUENCE</scope>
</reference>
<evidence type="ECO:0000259" key="7">
    <source>
        <dbReference type="Pfam" id="PF00281"/>
    </source>
</evidence>
<comment type="similarity">
    <text evidence="1 5 6">Belongs to the universal ribosomal protein uL5 family.</text>
</comment>
<protein>
    <recommendedName>
        <fullName evidence="4 5">Large ribosomal subunit protein uL5c</fullName>
    </recommendedName>
</protein>
<sequence length="184" mass="20318">MTQRLKQLYFESIAPTLLNTSEYCNTHQVPRLKKIVINCGIGEASQNAKCLESTLEELSLIAGQKAVVRKARKAIAGFKIREGVPVGACVTLRGDAMYAFLDRLINLALPRIRDFQGLNPQSFDSYGNFHLGLQEQLVFPELDFDKIERVRGMDVCVVTTAKSKSEALVLLKALGMPFQGASAL</sequence>
<keyword evidence="9" id="KW-0150">Chloroplast</keyword>
<geneLocation type="chloroplast" evidence="9"/>
<dbReference type="HAMAP" id="MF_01333_B">
    <property type="entry name" value="Ribosomal_uL5_B"/>
    <property type="match status" value="1"/>
</dbReference>
<dbReference type="PANTHER" id="PTHR11994">
    <property type="entry name" value="60S RIBOSOMAL PROTEIN L11-RELATED"/>
    <property type="match status" value="1"/>
</dbReference>
<proteinExistence type="inferred from homology"/>
<keyword evidence="9" id="KW-0934">Plastid</keyword>
<evidence type="ECO:0000256" key="6">
    <source>
        <dbReference type="RuleBase" id="RU003930"/>
    </source>
</evidence>
<dbReference type="FunFam" id="3.30.1440.10:FF:000001">
    <property type="entry name" value="50S ribosomal protein L5"/>
    <property type="match status" value="1"/>
</dbReference>
<gene>
    <name evidence="5 9" type="primary">rpl5</name>
</gene>
<dbReference type="InterPro" id="IPR031310">
    <property type="entry name" value="Ribosomal_uL5_N"/>
</dbReference>
<evidence type="ECO:0000256" key="4">
    <source>
        <dbReference type="ARBA" id="ARBA00035210"/>
    </source>
</evidence>
<evidence type="ECO:0000256" key="3">
    <source>
        <dbReference type="ARBA" id="ARBA00023274"/>
    </source>
</evidence>
<evidence type="ECO:0000256" key="2">
    <source>
        <dbReference type="ARBA" id="ARBA00022980"/>
    </source>
</evidence>
<dbReference type="GO" id="GO:0019843">
    <property type="term" value="F:rRNA binding"/>
    <property type="evidence" value="ECO:0007669"/>
    <property type="project" value="UniProtKB-UniRule"/>
</dbReference>
<dbReference type="AlphaFoldDB" id="A0AAU7LJR6"/>
<evidence type="ECO:0000256" key="5">
    <source>
        <dbReference type="HAMAP-Rule" id="MF_01333"/>
    </source>
</evidence>
<keyword evidence="2 5" id="KW-0689">Ribosomal protein</keyword>
<dbReference type="EMBL" id="OR858607">
    <property type="protein sequence ID" value="XBP28981.1"/>
    <property type="molecule type" value="Genomic_DNA"/>
</dbReference>
<comment type="function">
    <text evidence="5">Binds 5S rRNA, forms part of the central protuberance of the 50S subunit.</text>
</comment>
<dbReference type="InterPro" id="IPR002132">
    <property type="entry name" value="Ribosomal_uL5"/>
</dbReference>
<dbReference type="GO" id="GO:0003735">
    <property type="term" value="F:structural constituent of ribosome"/>
    <property type="evidence" value="ECO:0007669"/>
    <property type="project" value="InterPro"/>
</dbReference>
<evidence type="ECO:0000313" key="9">
    <source>
        <dbReference type="EMBL" id="XBP28981.1"/>
    </source>
</evidence>
<keyword evidence="5" id="KW-0694">RNA-binding</keyword>
<accession>A0AAU7LJR6</accession>
<comment type="subunit">
    <text evidence="5">Part of the 50S ribosomal subunit; contacts the 5S rRNA.</text>
</comment>
<dbReference type="PIRSF" id="PIRSF002161">
    <property type="entry name" value="Ribosomal_L5"/>
    <property type="match status" value="1"/>
</dbReference>